<organism evidence="2 3">
    <name type="scientific">Stylonychia lemnae</name>
    <name type="common">Ciliate</name>
    <dbReference type="NCBI Taxonomy" id="5949"/>
    <lineage>
        <taxon>Eukaryota</taxon>
        <taxon>Sar</taxon>
        <taxon>Alveolata</taxon>
        <taxon>Ciliophora</taxon>
        <taxon>Intramacronucleata</taxon>
        <taxon>Spirotrichea</taxon>
        <taxon>Stichotrichia</taxon>
        <taxon>Sporadotrichida</taxon>
        <taxon>Oxytrichidae</taxon>
        <taxon>Stylonychinae</taxon>
        <taxon>Stylonychia</taxon>
    </lineage>
</organism>
<evidence type="ECO:0000313" key="3">
    <source>
        <dbReference type="Proteomes" id="UP000039865"/>
    </source>
</evidence>
<feature type="region of interest" description="Disordered" evidence="1">
    <location>
        <begin position="169"/>
        <end position="248"/>
    </location>
</feature>
<evidence type="ECO:0000313" key="2">
    <source>
        <dbReference type="EMBL" id="CDW77952.1"/>
    </source>
</evidence>
<feature type="compositionally biased region" description="Polar residues" evidence="1">
    <location>
        <begin position="169"/>
        <end position="199"/>
    </location>
</feature>
<gene>
    <name evidence="2" type="primary">Contig5205.g241</name>
    <name evidence="2" type="ORF">STYLEM_6921</name>
</gene>
<protein>
    <submittedName>
        <fullName evidence="2">Uncharacterized protein</fullName>
    </submittedName>
</protein>
<dbReference type="AlphaFoldDB" id="A0A078A8T4"/>
<feature type="region of interest" description="Disordered" evidence="1">
    <location>
        <begin position="355"/>
        <end position="380"/>
    </location>
</feature>
<feature type="compositionally biased region" description="Polar residues" evidence="1">
    <location>
        <begin position="579"/>
        <end position="588"/>
    </location>
</feature>
<feature type="compositionally biased region" description="Basic and acidic residues" evidence="1">
    <location>
        <begin position="47"/>
        <end position="66"/>
    </location>
</feature>
<feature type="compositionally biased region" description="Polar residues" evidence="1">
    <location>
        <begin position="223"/>
        <end position="248"/>
    </location>
</feature>
<dbReference type="InParanoid" id="A0A078A8T4"/>
<feature type="compositionally biased region" description="Basic and acidic residues" evidence="1">
    <location>
        <begin position="510"/>
        <end position="526"/>
    </location>
</feature>
<feature type="compositionally biased region" description="Basic and acidic residues" evidence="1">
    <location>
        <begin position="76"/>
        <end position="86"/>
    </location>
</feature>
<feature type="compositionally biased region" description="Basic residues" evidence="1">
    <location>
        <begin position="210"/>
        <end position="219"/>
    </location>
</feature>
<feature type="compositionally biased region" description="Polar residues" evidence="1">
    <location>
        <begin position="370"/>
        <end position="380"/>
    </location>
</feature>
<reference evidence="2 3" key="1">
    <citation type="submission" date="2014-06" db="EMBL/GenBank/DDBJ databases">
        <authorList>
            <person name="Swart Estienne"/>
        </authorList>
    </citation>
    <scope>NUCLEOTIDE SEQUENCE [LARGE SCALE GENOMIC DNA]</scope>
    <source>
        <strain evidence="2 3">130c</strain>
    </source>
</reference>
<keyword evidence="3" id="KW-1185">Reference proteome</keyword>
<feature type="region of interest" description="Disordered" evidence="1">
    <location>
        <begin position="424"/>
        <end position="465"/>
    </location>
</feature>
<evidence type="ECO:0000256" key="1">
    <source>
        <dbReference type="SAM" id="MobiDB-lite"/>
    </source>
</evidence>
<proteinExistence type="predicted"/>
<sequence>MQNKNIQQRQSNKPLVEQQTHQIDQGSLAGNSQGGSRSVQNRVAKQKLTEETIQDKLRKKSRENQRNELQAQLQKKQIDPTVDNRRRMQQQSQGSHGIDTPVSDKTLKTQFQKNNSNRYQGSLVKSRVPTREKAEVILVGKIWIHRNSLKILRNPALLGQLIVSNSPKDRSIQNSNAKHQSIQSNISQNADQKQMINSGDESREETPKSGRSRKAHNKRIIIDTSSNNSRQEIPQSKEPQINANNQEAQISVSRKIPIDNQKKKKIIKVDQIQRLFKAGQGTDQSQTQTADIKKITRAKGEIQLPQLTLNTKVSPRSNYDQNHQSPAMAPIDEESIQIFDVSVKDKSNKSKFLQKVSSNQSAGETPMANIKQTETNPNPNIVANLNSANEEIKHLKQELNLKNNQLSQLLKEFSNKAATILTKDQQKDKNKAGRQNPHHQTVLQQQQMHLKNKNRRGSGGESDSPNQIVIIEEQKTAVPAVVKVKKDKNHKSKIEQMKRAMSQPEGPPPMDHDRDEMQRSIRDSKKQSYPKQGDPRGGTAQFDKQYNSNKEIFEYSPMVQNNFIDNQSSKEEEYIQPITAKNRQTNSLGKKPTQKVSGIDLDEKSSLQQIKGQKRKNESAQQVGQTLSDDNSKKVETTRIVKGVGSSKLYKKPVKLPFLSTAQRNTIEEFKDSQETQNKPMENIFLKQNLIEKYQQYNQIYQKQLQNQLQNNQKVDSFKDHKQSFSMKNLHHPTVMIKTQQESMPNNTDTNFNLMQKSQSKDSLKYGKLKNGGIGLVNLAPIKMPSGSSTKSNFSKNISLGTLVLKKDQIKLNKNDNTSSNNTNTFRNFGSIQTSEMKPEIIESSDLQNLHQKQFVNESAKPSTEHRQSDSVRESDWNIMENLNGNGSHQQKHSLQNFILEEDNPFTQVNLPINQQNLTGAHQNYQQQMMFPGYQQDPYAQFQAYPLHVQQQIMIDQHINQMMMMGMYSISPQLLQQNGINMYPGIMPPFPPPQYLNQNQMYPQGFQIQPNTLPQEKAIMIQQQQQQHFQEILTEESQFQQTQQIQNDLQHLSPIFEQDANNQTEDIPMPVQHEGPVELNRKMLVQDDEQNVAKYTNINPYDTDEELCNYDASDTPRDFFGKILRDSIPIVIVDDREDDGIRSSVYSLKSRSQDL</sequence>
<dbReference type="EMBL" id="CCKQ01006632">
    <property type="protein sequence ID" value="CDW77952.1"/>
    <property type="molecule type" value="Genomic_DNA"/>
</dbReference>
<feature type="compositionally biased region" description="Polar residues" evidence="1">
    <location>
        <begin position="619"/>
        <end position="629"/>
    </location>
</feature>
<feature type="region of interest" description="Disordered" evidence="1">
    <location>
        <begin position="481"/>
        <end position="543"/>
    </location>
</feature>
<feature type="compositionally biased region" description="Polar residues" evidence="1">
    <location>
        <begin position="438"/>
        <end position="449"/>
    </location>
</feature>
<feature type="region of interest" description="Disordered" evidence="1">
    <location>
        <begin position="579"/>
        <end position="631"/>
    </location>
</feature>
<accession>A0A078A8T4</accession>
<dbReference type="Proteomes" id="UP000039865">
    <property type="component" value="Unassembled WGS sequence"/>
</dbReference>
<feature type="compositionally biased region" description="Polar residues" evidence="1">
    <location>
        <begin position="1"/>
        <end position="43"/>
    </location>
</feature>
<name>A0A078A8T4_STYLE</name>
<feature type="region of interest" description="Disordered" evidence="1">
    <location>
        <begin position="1"/>
        <end position="104"/>
    </location>
</feature>